<name>A0A3R9RA33_9CREN</name>
<proteinExistence type="predicted"/>
<dbReference type="EMBL" id="RCOS01000021">
    <property type="protein sequence ID" value="RSN78346.1"/>
    <property type="molecule type" value="Genomic_DNA"/>
</dbReference>
<gene>
    <name evidence="1" type="ORF">D6D85_01285</name>
</gene>
<sequence>MITKTGISPTIVVFSIYDERLRRRNTGYWGISKKRKQISIFADRVGMVTGIRTIFQNRYIVEIRRNDLAVVTHLFDIIVGGNLMMLSEGYDVEGVSKVYKLNKFIELMSNLARAGHEKGFRFMAEHFDKFLSSKGLYSPDFEELYAEAWGK</sequence>
<dbReference type="Proteomes" id="UP000277582">
    <property type="component" value="Unassembled WGS sequence"/>
</dbReference>
<comment type="caution">
    <text evidence="1">The sequence shown here is derived from an EMBL/GenBank/DDBJ whole genome shotgun (WGS) entry which is preliminary data.</text>
</comment>
<protein>
    <submittedName>
        <fullName evidence="1">Uncharacterized protein</fullName>
    </submittedName>
</protein>
<organism evidence="1 2">
    <name type="scientific">Candidatus Methanodesulfokora washburnensis</name>
    <dbReference type="NCBI Taxonomy" id="2478471"/>
    <lineage>
        <taxon>Archaea</taxon>
        <taxon>Thermoproteota</taxon>
        <taxon>Candidatus Korarchaeia</taxon>
        <taxon>Candidatus Korarchaeia incertae sedis</taxon>
        <taxon>Candidatus Methanodesulfokora</taxon>
    </lineage>
</organism>
<accession>A0A3R9RA33</accession>
<evidence type="ECO:0000313" key="2">
    <source>
        <dbReference type="Proteomes" id="UP000277582"/>
    </source>
</evidence>
<reference evidence="1 2" key="1">
    <citation type="submission" date="2018-10" db="EMBL/GenBank/DDBJ databases">
        <title>Co-occurring genomic capacity for anaerobic methane metabolism and dissimilatory sulfite reduction discovered in the Korarchaeota.</title>
        <authorList>
            <person name="Mckay L.J."/>
            <person name="Dlakic M."/>
            <person name="Fields M.W."/>
            <person name="Delmont T.O."/>
            <person name="Eren A.M."/>
            <person name="Jay Z.J."/>
            <person name="Klingelsmith K.B."/>
            <person name="Rusch D.B."/>
            <person name="Inskeep W.P."/>
        </authorList>
    </citation>
    <scope>NUCLEOTIDE SEQUENCE [LARGE SCALE GENOMIC DNA]</scope>
    <source>
        <strain evidence="1 2">MDKW</strain>
    </source>
</reference>
<evidence type="ECO:0000313" key="1">
    <source>
        <dbReference type="EMBL" id="RSN78346.1"/>
    </source>
</evidence>
<dbReference type="AlphaFoldDB" id="A0A3R9RA33"/>
<dbReference type="RefSeq" id="WP_125670253.1">
    <property type="nucleotide sequence ID" value="NZ_RCOS01000021.1"/>
</dbReference>
<keyword evidence="2" id="KW-1185">Reference proteome</keyword>